<protein>
    <submittedName>
        <fullName evidence="9">ABC transporter permease</fullName>
    </submittedName>
</protein>
<evidence type="ECO:0000313" key="9">
    <source>
        <dbReference type="EMBL" id="KAB2953658.1"/>
    </source>
</evidence>
<evidence type="ECO:0000256" key="1">
    <source>
        <dbReference type="ARBA" id="ARBA00004651"/>
    </source>
</evidence>
<evidence type="ECO:0000256" key="7">
    <source>
        <dbReference type="SAM" id="Phobius"/>
    </source>
</evidence>
<evidence type="ECO:0000256" key="2">
    <source>
        <dbReference type="ARBA" id="ARBA00022475"/>
    </source>
</evidence>
<dbReference type="GO" id="GO:0022857">
    <property type="term" value="F:transmembrane transporter activity"/>
    <property type="evidence" value="ECO:0007669"/>
    <property type="project" value="TreeGrafter"/>
</dbReference>
<dbReference type="GO" id="GO:0005886">
    <property type="term" value="C:plasma membrane"/>
    <property type="evidence" value="ECO:0007669"/>
    <property type="project" value="UniProtKB-SubCell"/>
</dbReference>
<dbReference type="InterPro" id="IPR003838">
    <property type="entry name" value="ABC3_permease_C"/>
</dbReference>
<dbReference type="AlphaFoldDB" id="A0A6I0F839"/>
<evidence type="ECO:0000256" key="4">
    <source>
        <dbReference type="ARBA" id="ARBA00022989"/>
    </source>
</evidence>
<evidence type="ECO:0000259" key="8">
    <source>
        <dbReference type="Pfam" id="PF02687"/>
    </source>
</evidence>
<keyword evidence="5 7" id="KW-0472">Membrane</keyword>
<dbReference type="EMBL" id="WBXO01000002">
    <property type="protein sequence ID" value="KAB2953658.1"/>
    <property type="molecule type" value="Genomic_DNA"/>
</dbReference>
<comment type="subcellular location">
    <subcellularLocation>
        <location evidence="1">Cell membrane</location>
        <topology evidence="1">Multi-pass membrane protein</topology>
    </subcellularLocation>
</comment>
<evidence type="ECO:0000256" key="5">
    <source>
        <dbReference type="ARBA" id="ARBA00023136"/>
    </source>
</evidence>
<proteinExistence type="inferred from homology"/>
<accession>A0A6I0F839</accession>
<sequence>MIMLLATAFYGGLNALTESAEGQLQQGLASQENRLAITPGSGQMVLRYGGFPIQADLSYRGRDLPNDALIEVERFVERGDLLWVQSFGADDSAEGRGALTRIEAQARDSQAMQTVIAELTELITEATIVPIRDAEEGRQELVEQMALFRLYLLVLTTLAIVALVTAFTNLSVQERKKEMAIYGAIGFPRRALITIMVGEIALMSLIGALGGMVLGFWGATVVADLGAMGITTTWTFSNLISTITPLLLATVLGALLSLSKFFWSQGKHMEQL</sequence>
<comment type="caution">
    <text evidence="9">The sequence shown here is derived from an EMBL/GenBank/DDBJ whole genome shotgun (WGS) entry which is preliminary data.</text>
</comment>
<reference evidence="9 10" key="1">
    <citation type="submission" date="2019-10" db="EMBL/GenBank/DDBJ databases">
        <title>Whole-genome sequence of the extremophile Heliorestis acidaminivorans DSM 24790.</title>
        <authorList>
            <person name="Kyndt J.A."/>
            <person name="Meyer T.E."/>
        </authorList>
    </citation>
    <scope>NUCLEOTIDE SEQUENCE [LARGE SCALE GENOMIC DNA]</scope>
    <source>
        <strain evidence="9 10">DSM 24790</strain>
    </source>
</reference>
<dbReference type="InterPro" id="IPR050250">
    <property type="entry name" value="Macrolide_Exporter_MacB"/>
</dbReference>
<keyword evidence="10" id="KW-1185">Reference proteome</keyword>
<feature type="transmembrane region" description="Helical" evidence="7">
    <location>
        <begin position="191"/>
        <end position="219"/>
    </location>
</feature>
<dbReference type="PANTHER" id="PTHR30572:SF4">
    <property type="entry name" value="ABC TRANSPORTER PERMEASE YTRF"/>
    <property type="match status" value="1"/>
</dbReference>
<evidence type="ECO:0000256" key="3">
    <source>
        <dbReference type="ARBA" id="ARBA00022692"/>
    </source>
</evidence>
<dbReference type="Pfam" id="PF02687">
    <property type="entry name" value="FtsX"/>
    <property type="match status" value="1"/>
</dbReference>
<evidence type="ECO:0000256" key="6">
    <source>
        <dbReference type="ARBA" id="ARBA00038076"/>
    </source>
</evidence>
<feature type="transmembrane region" description="Helical" evidence="7">
    <location>
        <begin position="239"/>
        <end position="263"/>
    </location>
</feature>
<keyword evidence="4 7" id="KW-1133">Transmembrane helix</keyword>
<organism evidence="9 10">
    <name type="scientific">Heliorestis acidaminivorans</name>
    <dbReference type="NCBI Taxonomy" id="553427"/>
    <lineage>
        <taxon>Bacteria</taxon>
        <taxon>Bacillati</taxon>
        <taxon>Bacillota</taxon>
        <taxon>Clostridia</taxon>
        <taxon>Eubacteriales</taxon>
        <taxon>Heliobacteriaceae</taxon>
        <taxon>Heliorestis</taxon>
    </lineage>
</organism>
<evidence type="ECO:0000313" key="10">
    <source>
        <dbReference type="Proteomes" id="UP000468766"/>
    </source>
</evidence>
<keyword evidence="3 7" id="KW-0812">Transmembrane</keyword>
<name>A0A6I0F839_9FIRM</name>
<gene>
    <name evidence="9" type="ORF">F9B85_03290</name>
</gene>
<dbReference type="PANTHER" id="PTHR30572">
    <property type="entry name" value="MEMBRANE COMPONENT OF TRANSPORTER-RELATED"/>
    <property type="match status" value="1"/>
</dbReference>
<feature type="transmembrane region" description="Helical" evidence="7">
    <location>
        <begin position="148"/>
        <end position="170"/>
    </location>
</feature>
<dbReference type="Proteomes" id="UP000468766">
    <property type="component" value="Unassembled WGS sequence"/>
</dbReference>
<feature type="domain" description="ABC3 transporter permease C-terminal" evidence="8">
    <location>
        <begin position="152"/>
        <end position="264"/>
    </location>
</feature>
<comment type="similarity">
    <text evidence="6">Belongs to the ABC-4 integral membrane protein family.</text>
</comment>
<keyword evidence="2" id="KW-1003">Cell membrane</keyword>
<dbReference type="OrthoDB" id="239678at2"/>